<comment type="cofactor">
    <cofactor evidence="1">
        <name>FAD</name>
        <dbReference type="ChEBI" id="CHEBI:57692"/>
    </cofactor>
</comment>
<evidence type="ECO:0000256" key="2">
    <source>
        <dbReference type="ARBA" id="ARBA00004777"/>
    </source>
</evidence>
<dbReference type="Pfam" id="PF21895">
    <property type="entry name" value="MTHFR_C"/>
    <property type="match status" value="1"/>
</dbReference>
<comment type="similarity">
    <text evidence="3">Belongs to the methylenetetrahydrofolate reductase family.</text>
</comment>
<dbReference type="PANTHER" id="PTHR45754:SF3">
    <property type="entry name" value="METHYLENETETRAHYDROFOLATE REDUCTASE (NADPH)"/>
    <property type="match status" value="1"/>
</dbReference>
<dbReference type="InterPro" id="IPR003171">
    <property type="entry name" value="Mehydrof_redctse-like"/>
</dbReference>
<evidence type="ECO:0000259" key="7">
    <source>
        <dbReference type="Pfam" id="PF21895"/>
    </source>
</evidence>
<dbReference type="GO" id="GO:0071949">
    <property type="term" value="F:FAD binding"/>
    <property type="evidence" value="ECO:0007669"/>
    <property type="project" value="TreeGrafter"/>
</dbReference>
<dbReference type="EC" id="1.5.1.20" evidence="8"/>
<feature type="domain" description="MTHFR SAM-binding regulatory" evidence="7">
    <location>
        <begin position="343"/>
        <end position="634"/>
    </location>
</feature>
<keyword evidence="6 8" id="KW-0560">Oxidoreductase</keyword>
<dbReference type="Pfam" id="PF02219">
    <property type="entry name" value="MTHFR"/>
    <property type="match status" value="1"/>
</dbReference>
<evidence type="ECO:0000256" key="3">
    <source>
        <dbReference type="ARBA" id="ARBA00006743"/>
    </source>
</evidence>
<evidence type="ECO:0000313" key="8">
    <source>
        <dbReference type="EMBL" id="GAX21007.1"/>
    </source>
</evidence>
<dbReference type="GO" id="GO:0009086">
    <property type="term" value="P:methionine biosynthetic process"/>
    <property type="evidence" value="ECO:0007669"/>
    <property type="project" value="TreeGrafter"/>
</dbReference>
<dbReference type="NCBIfam" id="TIGR00677">
    <property type="entry name" value="fadh2_euk"/>
    <property type="match status" value="1"/>
</dbReference>
<dbReference type="EMBL" id="BDSP01000153">
    <property type="protein sequence ID" value="GAX21007.1"/>
    <property type="molecule type" value="Genomic_DNA"/>
</dbReference>
<dbReference type="GO" id="GO:0035999">
    <property type="term" value="P:tetrahydrofolate interconversion"/>
    <property type="evidence" value="ECO:0007669"/>
    <property type="project" value="UniProtKB-UniPathway"/>
</dbReference>
<protein>
    <submittedName>
        <fullName evidence="8">Methylenetetrahydrofolate reductase (NADPH)</fullName>
        <ecNumber evidence="8">1.5.1.20</ecNumber>
    </submittedName>
</protein>
<dbReference type="GO" id="GO:0005829">
    <property type="term" value="C:cytosol"/>
    <property type="evidence" value="ECO:0007669"/>
    <property type="project" value="TreeGrafter"/>
</dbReference>
<reference evidence="8 9" key="1">
    <citation type="journal article" date="2015" name="Plant Cell">
        <title>Oil accumulation by the oleaginous diatom Fistulifera solaris as revealed by the genome and transcriptome.</title>
        <authorList>
            <person name="Tanaka T."/>
            <person name="Maeda Y."/>
            <person name="Veluchamy A."/>
            <person name="Tanaka M."/>
            <person name="Abida H."/>
            <person name="Marechal E."/>
            <person name="Bowler C."/>
            <person name="Muto M."/>
            <person name="Sunaga Y."/>
            <person name="Tanaka M."/>
            <person name="Yoshino T."/>
            <person name="Taniguchi T."/>
            <person name="Fukuda Y."/>
            <person name="Nemoto M."/>
            <person name="Matsumoto M."/>
            <person name="Wong P.S."/>
            <person name="Aburatani S."/>
            <person name="Fujibuchi W."/>
        </authorList>
    </citation>
    <scope>NUCLEOTIDE SEQUENCE [LARGE SCALE GENOMIC DNA]</scope>
    <source>
        <strain evidence="8 9">JPCC DA0580</strain>
    </source>
</reference>
<dbReference type="InParanoid" id="A0A1Z5K436"/>
<dbReference type="GO" id="GO:0004489">
    <property type="term" value="F:methylenetetrahydrofolate reductase [NAD(P)H] activity"/>
    <property type="evidence" value="ECO:0007669"/>
    <property type="project" value="UniProtKB-EC"/>
</dbReference>
<dbReference type="InterPro" id="IPR029041">
    <property type="entry name" value="FAD-linked_oxidoreductase-like"/>
</dbReference>
<dbReference type="Proteomes" id="UP000198406">
    <property type="component" value="Unassembled WGS sequence"/>
</dbReference>
<dbReference type="SUPFAM" id="SSF51730">
    <property type="entry name" value="FAD-linked oxidoreductase"/>
    <property type="match status" value="1"/>
</dbReference>
<dbReference type="CDD" id="cd00537">
    <property type="entry name" value="MTHFR"/>
    <property type="match status" value="1"/>
</dbReference>
<organism evidence="8 9">
    <name type="scientific">Fistulifera solaris</name>
    <name type="common">Oleaginous diatom</name>
    <dbReference type="NCBI Taxonomy" id="1519565"/>
    <lineage>
        <taxon>Eukaryota</taxon>
        <taxon>Sar</taxon>
        <taxon>Stramenopiles</taxon>
        <taxon>Ochrophyta</taxon>
        <taxon>Bacillariophyta</taxon>
        <taxon>Bacillariophyceae</taxon>
        <taxon>Bacillariophycidae</taxon>
        <taxon>Naviculales</taxon>
        <taxon>Naviculaceae</taxon>
        <taxon>Fistulifera</taxon>
    </lineage>
</organism>
<keyword evidence="5" id="KW-0274">FAD</keyword>
<evidence type="ECO:0000256" key="1">
    <source>
        <dbReference type="ARBA" id="ARBA00001974"/>
    </source>
</evidence>
<proteinExistence type="inferred from homology"/>
<keyword evidence="4" id="KW-0285">Flavoprotein</keyword>
<dbReference type="AlphaFoldDB" id="A0A1Z5K436"/>
<sequence length="636" mass="71998">MPRIIDKIARRREQFAVERARQPTYDAAEQQDNNSLPSGWFYSFEFFPPATEAGLDNLLTRIDRMARRLDPFFINVTWGEKTATKSLAIASHAQKYLGLDVMLHLTAEGATREDIARALDQARASGICNILALRGDPPRGKRPWAVGDVTSSDFPRAIDLVRFIRQLHGDYFCVAVAGHPEGHSSSATPEEEIVHVKEKIDAGADMVLTQLFYDTELFLDFVRRCRAAGISCPIIPGIMPIQSYTSFVKLTEYCRISVENDVWKEIEAIKGDDEAVKEFGCQLAAKMCRRILQASRTYSELGHLDGIHFYTMNLERSVSNILVAMEAVTFVRNANNTMQPSARRVFPWRPSAIDKREQNEQVRPINWANRPKSYMIRTEDWDEFPNGRWGDSTSPAFGELSSVSHFFSFSLGSEHDQRVTLGENPTSPRDVFEVFAQYVEGRIPSIPWCETQLQPESFFIQSALVMLNRAGYLTINSQPSVNGIASTDPTFGWGGKGGLVYQKAYCECFCSPEHVQKLVALTQDSDSIQLYAVNCAGKEIREGRKPGGITALTWGVFPNREILQPTIFDPTTFLVWAEEAFSLWTTMWLTLYDYESESYALIENIRDTFFLCAIIDNDFTVKEGENTLWKKMESIL</sequence>
<accession>A0A1Z5K436</accession>
<gene>
    <name evidence="8" type="ORF">FisN_1Lu325</name>
</gene>
<name>A0A1Z5K436_FISSO</name>
<comment type="pathway">
    <text evidence="2">One-carbon metabolism; tetrahydrofolate interconversion.</text>
</comment>
<keyword evidence="9" id="KW-1185">Reference proteome</keyword>
<dbReference type="PANTHER" id="PTHR45754">
    <property type="entry name" value="METHYLENETETRAHYDROFOLATE REDUCTASE"/>
    <property type="match status" value="1"/>
</dbReference>
<dbReference type="Gene3D" id="3.20.20.220">
    <property type="match status" value="1"/>
</dbReference>
<dbReference type="InterPro" id="IPR053806">
    <property type="entry name" value="MTHFR_C"/>
</dbReference>
<comment type="caution">
    <text evidence="8">The sequence shown here is derived from an EMBL/GenBank/DDBJ whole genome shotgun (WGS) entry which is preliminary data.</text>
</comment>
<dbReference type="InterPro" id="IPR004621">
    <property type="entry name" value="Fadh2_euk"/>
</dbReference>
<evidence type="ECO:0000313" key="9">
    <source>
        <dbReference type="Proteomes" id="UP000198406"/>
    </source>
</evidence>
<dbReference type="UniPathway" id="UPA00193"/>
<evidence type="ECO:0000256" key="4">
    <source>
        <dbReference type="ARBA" id="ARBA00022630"/>
    </source>
</evidence>
<evidence type="ECO:0000256" key="5">
    <source>
        <dbReference type="ARBA" id="ARBA00022827"/>
    </source>
</evidence>
<evidence type="ECO:0000256" key="6">
    <source>
        <dbReference type="ARBA" id="ARBA00023002"/>
    </source>
</evidence>
<dbReference type="OrthoDB" id="16284at2759"/>